<evidence type="ECO:0000259" key="1">
    <source>
        <dbReference type="PROSITE" id="PS50003"/>
    </source>
</evidence>
<feature type="domain" description="PH" evidence="1">
    <location>
        <begin position="1"/>
        <end position="45"/>
    </location>
</feature>
<evidence type="ECO:0000313" key="2">
    <source>
        <dbReference type="WBParaSite" id="TTAC_0000535601-mRNA-1"/>
    </source>
</evidence>
<name>A0A0R3WX66_HYDTA</name>
<organism evidence="2">
    <name type="scientific">Hydatigena taeniaeformis</name>
    <name type="common">Feline tapeworm</name>
    <name type="synonym">Taenia taeniaeformis</name>
    <dbReference type="NCBI Taxonomy" id="6205"/>
    <lineage>
        <taxon>Eukaryota</taxon>
        <taxon>Metazoa</taxon>
        <taxon>Spiralia</taxon>
        <taxon>Lophotrochozoa</taxon>
        <taxon>Platyhelminthes</taxon>
        <taxon>Cestoda</taxon>
        <taxon>Eucestoda</taxon>
        <taxon>Cyclophyllidea</taxon>
        <taxon>Taeniidae</taxon>
        <taxon>Hydatigera</taxon>
    </lineage>
</organism>
<reference evidence="2" key="1">
    <citation type="submission" date="2017-02" db="UniProtKB">
        <authorList>
            <consortium name="WormBaseParasite"/>
        </authorList>
    </citation>
    <scope>IDENTIFICATION</scope>
</reference>
<dbReference type="InterPro" id="IPR001849">
    <property type="entry name" value="PH_domain"/>
</dbReference>
<dbReference type="SUPFAM" id="SSF50729">
    <property type="entry name" value="PH domain-like"/>
    <property type="match status" value="1"/>
</dbReference>
<sequence>LHLSHLEKRDYVLRPCGKSTAILLFRAPSEEAKLGWLKNLQSAISSAAITSTTTTTPPPPQSSSLSLCSTKVARDGECC</sequence>
<dbReference type="PROSITE" id="PS50003">
    <property type="entry name" value="PH_DOMAIN"/>
    <property type="match status" value="1"/>
</dbReference>
<proteinExistence type="predicted"/>
<dbReference type="WBParaSite" id="TTAC_0000535601-mRNA-1">
    <property type="protein sequence ID" value="TTAC_0000535601-mRNA-1"/>
    <property type="gene ID" value="TTAC_0000535601"/>
</dbReference>
<protein>
    <submittedName>
        <fullName evidence="2">PH domain-containing protein</fullName>
    </submittedName>
</protein>
<dbReference type="AlphaFoldDB" id="A0A0R3WX66"/>
<accession>A0A0R3WX66</accession>
<dbReference type="STRING" id="6205.A0A0R3WX66"/>